<feature type="transmembrane region" description="Helical" evidence="6">
    <location>
        <begin position="74"/>
        <end position="93"/>
    </location>
</feature>
<evidence type="ECO:0000256" key="1">
    <source>
        <dbReference type="ARBA" id="ARBA00004141"/>
    </source>
</evidence>
<evidence type="ECO:0000259" key="7">
    <source>
        <dbReference type="Pfam" id="PF03151"/>
    </source>
</evidence>
<reference evidence="8" key="1">
    <citation type="submission" date="2020-05" db="EMBL/GenBank/DDBJ databases">
        <title>Phylogenomic resolution of chytrid fungi.</title>
        <authorList>
            <person name="Stajich J.E."/>
            <person name="Amses K."/>
            <person name="Simmons R."/>
            <person name="Seto K."/>
            <person name="Myers J."/>
            <person name="Bonds A."/>
            <person name="Quandt C.A."/>
            <person name="Barry K."/>
            <person name="Liu P."/>
            <person name="Grigoriev I."/>
            <person name="Longcore J.E."/>
            <person name="James T.Y."/>
        </authorList>
    </citation>
    <scope>NUCLEOTIDE SEQUENCE</scope>
    <source>
        <strain evidence="8">JEL0318</strain>
    </source>
</reference>
<dbReference type="InterPro" id="IPR037185">
    <property type="entry name" value="EmrE-like"/>
</dbReference>
<evidence type="ECO:0000256" key="6">
    <source>
        <dbReference type="SAM" id="Phobius"/>
    </source>
</evidence>
<feature type="transmembrane region" description="Helical" evidence="6">
    <location>
        <begin position="46"/>
        <end position="67"/>
    </location>
</feature>
<feature type="region of interest" description="Disordered" evidence="5">
    <location>
        <begin position="274"/>
        <end position="315"/>
    </location>
</feature>
<name>A0AAD5S2H4_9FUNG</name>
<dbReference type="InterPro" id="IPR050186">
    <property type="entry name" value="TPT_transporter"/>
</dbReference>
<organism evidence="8 9">
    <name type="scientific">Rhizophlyctis rosea</name>
    <dbReference type="NCBI Taxonomy" id="64517"/>
    <lineage>
        <taxon>Eukaryota</taxon>
        <taxon>Fungi</taxon>
        <taxon>Fungi incertae sedis</taxon>
        <taxon>Chytridiomycota</taxon>
        <taxon>Chytridiomycota incertae sedis</taxon>
        <taxon>Chytridiomycetes</taxon>
        <taxon>Rhizophlyctidales</taxon>
        <taxon>Rhizophlyctidaceae</taxon>
        <taxon>Rhizophlyctis</taxon>
    </lineage>
</organism>
<keyword evidence="9" id="KW-1185">Reference proteome</keyword>
<feature type="domain" description="Sugar phosphate transporter" evidence="7">
    <location>
        <begin position="11"/>
        <end position="256"/>
    </location>
</feature>
<feature type="transmembrane region" description="Helical" evidence="6">
    <location>
        <begin position="145"/>
        <end position="170"/>
    </location>
</feature>
<feature type="transmembrane region" description="Helical" evidence="6">
    <location>
        <begin position="242"/>
        <end position="258"/>
    </location>
</feature>
<protein>
    <submittedName>
        <fullName evidence="8">Triose-phosphate Transporter</fullName>
    </submittedName>
</protein>
<sequence>MLLFWPEMRPTRRPKAYDYFTKVFPCGVATGMDIGLGNSSLKVISLSFYTMVKSGAPVFVLLFAFLFRLEKPTWTLLSIILLIVSGVLLMILAEFTDGKSSSSPTEFNLTGYIEVQIATVLAGLRWSLTQILLERESMGMNNPLATNLFLAPLMGVSVFIACAVLEGLPFATTFFATVRSTIEILGLLAFGGVIAFIMVIFEYKLISATSVVTFSVAGIAKEIITILTSARMFGDKFTGGKIVGLVISIGGIAMYNYVRVRGVRSKLREGVEGRGKVSKGRDEDGNPLIGGDDETVEEEEEDDEDGFGEADGGIFGYHPVNSVAAGVKGHDRPRGRRSLELSDFVELEKDITDSND</sequence>
<comment type="caution">
    <text evidence="8">The sequence shown here is derived from an EMBL/GenBank/DDBJ whole genome shotgun (WGS) entry which is preliminary data.</text>
</comment>
<feature type="compositionally biased region" description="Acidic residues" evidence="5">
    <location>
        <begin position="291"/>
        <end position="308"/>
    </location>
</feature>
<proteinExistence type="predicted"/>
<dbReference type="SUPFAM" id="SSF103481">
    <property type="entry name" value="Multidrug resistance efflux transporter EmrE"/>
    <property type="match status" value="2"/>
</dbReference>
<feature type="transmembrane region" description="Helical" evidence="6">
    <location>
        <begin position="182"/>
        <end position="201"/>
    </location>
</feature>
<dbReference type="Proteomes" id="UP001212841">
    <property type="component" value="Unassembled WGS sequence"/>
</dbReference>
<accession>A0AAD5S2H4</accession>
<evidence type="ECO:0000313" key="8">
    <source>
        <dbReference type="EMBL" id="KAJ3037533.1"/>
    </source>
</evidence>
<evidence type="ECO:0000313" key="9">
    <source>
        <dbReference type="Proteomes" id="UP001212841"/>
    </source>
</evidence>
<evidence type="ECO:0000256" key="3">
    <source>
        <dbReference type="ARBA" id="ARBA00022989"/>
    </source>
</evidence>
<dbReference type="InterPro" id="IPR004853">
    <property type="entry name" value="Sugar_P_trans_dom"/>
</dbReference>
<evidence type="ECO:0000256" key="5">
    <source>
        <dbReference type="SAM" id="MobiDB-lite"/>
    </source>
</evidence>
<dbReference type="GO" id="GO:0016020">
    <property type="term" value="C:membrane"/>
    <property type="evidence" value="ECO:0007669"/>
    <property type="project" value="UniProtKB-SubCell"/>
</dbReference>
<dbReference type="AlphaFoldDB" id="A0AAD5S2H4"/>
<feature type="compositionally biased region" description="Basic and acidic residues" evidence="5">
    <location>
        <begin position="274"/>
        <end position="284"/>
    </location>
</feature>
<gene>
    <name evidence="8" type="primary">CAS42</name>
    <name evidence="8" type="ORF">HK097_003489</name>
</gene>
<dbReference type="Pfam" id="PF03151">
    <property type="entry name" value="TPT"/>
    <property type="match status" value="1"/>
</dbReference>
<comment type="subcellular location">
    <subcellularLocation>
        <location evidence="1">Membrane</location>
        <topology evidence="1">Multi-pass membrane protein</topology>
    </subcellularLocation>
</comment>
<feature type="transmembrane region" description="Helical" evidence="6">
    <location>
        <begin position="208"/>
        <end position="230"/>
    </location>
</feature>
<keyword evidence="4 6" id="KW-0472">Membrane</keyword>
<feature type="transmembrane region" description="Helical" evidence="6">
    <location>
        <begin position="113"/>
        <end position="133"/>
    </location>
</feature>
<evidence type="ECO:0000256" key="2">
    <source>
        <dbReference type="ARBA" id="ARBA00022692"/>
    </source>
</evidence>
<dbReference type="PANTHER" id="PTHR11132">
    <property type="entry name" value="SOLUTE CARRIER FAMILY 35"/>
    <property type="match status" value="1"/>
</dbReference>
<evidence type="ECO:0000256" key="4">
    <source>
        <dbReference type="ARBA" id="ARBA00023136"/>
    </source>
</evidence>
<keyword evidence="2 6" id="KW-0812">Transmembrane</keyword>
<keyword evidence="3 6" id="KW-1133">Transmembrane helix</keyword>
<dbReference type="EMBL" id="JADGJD010001822">
    <property type="protein sequence ID" value="KAJ3037533.1"/>
    <property type="molecule type" value="Genomic_DNA"/>
</dbReference>